<dbReference type="InterPro" id="IPR036085">
    <property type="entry name" value="PAZ_dom_sf"/>
</dbReference>
<gene>
    <name evidence="1" type="ORF">FRX31_017951</name>
</gene>
<dbReference type="SUPFAM" id="SSF101690">
    <property type="entry name" value="PAZ domain"/>
    <property type="match status" value="1"/>
</dbReference>
<name>A0A7J6W513_THATH</name>
<accession>A0A7J6W513</accession>
<dbReference type="Proteomes" id="UP000554482">
    <property type="component" value="Unassembled WGS sequence"/>
</dbReference>
<reference evidence="1 2" key="1">
    <citation type="submission" date="2020-06" db="EMBL/GenBank/DDBJ databases">
        <title>Transcriptomic and genomic resources for Thalictrum thalictroides and T. hernandezii: Facilitating candidate gene discovery in an emerging model plant lineage.</title>
        <authorList>
            <person name="Arias T."/>
            <person name="Riano-Pachon D.M."/>
            <person name="Di Stilio V.S."/>
        </authorList>
    </citation>
    <scope>NUCLEOTIDE SEQUENCE [LARGE SCALE GENOMIC DNA]</scope>
    <source>
        <strain evidence="2">cv. WT478/WT964</strain>
        <tissue evidence="1">Leaves</tissue>
    </source>
</reference>
<evidence type="ECO:0000313" key="2">
    <source>
        <dbReference type="Proteomes" id="UP000554482"/>
    </source>
</evidence>
<protein>
    <submittedName>
        <fullName evidence="1">Argonaute</fullName>
    </submittedName>
</protein>
<dbReference type="OrthoDB" id="1727941at2759"/>
<dbReference type="EMBL" id="JABWDY010021311">
    <property type="protein sequence ID" value="KAF5192459.1"/>
    <property type="molecule type" value="Genomic_DNA"/>
</dbReference>
<dbReference type="AlphaFoldDB" id="A0A7J6W513"/>
<organism evidence="1 2">
    <name type="scientific">Thalictrum thalictroides</name>
    <name type="common">Rue-anemone</name>
    <name type="synonym">Anemone thalictroides</name>
    <dbReference type="NCBI Taxonomy" id="46969"/>
    <lineage>
        <taxon>Eukaryota</taxon>
        <taxon>Viridiplantae</taxon>
        <taxon>Streptophyta</taxon>
        <taxon>Embryophyta</taxon>
        <taxon>Tracheophyta</taxon>
        <taxon>Spermatophyta</taxon>
        <taxon>Magnoliopsida</taxon>
        <taxon>Ranunculales</taxon>
        <taxon>Ranunculaceae</taxon>
        <taxon>Thalictroideae</taxon>
        <taxon>Thalictrum</taxon>
    </lineage>
</organism>
<comment type="caution">
    <text evidence="1">The sequence shown here is derived from an EMBL/GenBank/DDBJ whole genome shotgun (WGS) entry which is preliminary data.</text>
</comment>
<keyword evidence="2" id="KW-1185">Reference proteome</keyword>
<proteinExistence type="predicted"/>
<evidence type="ECO:0000313" key="1">
    <source>
        <dbReference type="EMBL" id="KAF5192459.1"/>
    </source>
</evidence>
<sequence>MMVRKLYIQWVLFLRRNLKAAVKHSGSPDLTGMETDHKRTKGGAFLFNNHSFTMMSGTLLVLVEELRLAVVSTLVSLNMDVSSTMILTPGPVLDFILTNQNLRDPWQIYWGRAKKMLKNLRVKARHNNMELIFVFNSANPVQAGSQAEFSQWQCHVHNVVQQKVLYIVRLT</sequence>